<dbReference type="SUPFAM" id="SSF56954">
    <property type="entry name" value="Outer membrane efflux proteins (OEP)"/>
    <property type="match status" value="1"/>
</dbReference>
<protein>
    <submittedName>
        <fullName evidence="4">Multidrug efflux system outer membrane protein</fullName>
    </submittedName>
</protein>
<dbReference type="PANTHER" id="PTHR30203:SF32">
    <property type="entry name" value="CATION EFFLUX SYSTEM PROTEIN CUSC"/>
    <property type="match status" value="1"/>
</dbReference>
<dbReference type="NCBIfam" id="TIGR01845">
    <property type="entry name" value="outer_NodT"/>
    <property type="match status" value="1"/>
</dbReference>
<dbReference type="GO" id="GO:0005886">
    <property type="term" value="C:plasma membrane"/>
    <property type="evidence" value="ECO:0007669"/>
    <property type="project" value="UniProtKB-SubCell"/>
</dbReference>
<dbReference type="PROSITE" id="PS51257">
    <property type="entry name" value="PROKAR_LIPOPROTEIN"/>
    <property type="match status" value="1"/>
</dbReference>
<dbReference type="GeneID" id="99684427"/>
<evidence type="ECO:0000256" key="1">
    <source>
        <dbReference type="ARBA" id="ARBA00007613"/>
    </source>
</evidence>
<dbReference type="RefSeq" id="WP_132645630.1">
    <property type="nucleotide sequence ID" value="NZ_CP181386.1"/>
</dbReference>
<dbReference type="OrthoDB" id="9770517at2"/>
<dbReference type="InterPro" id="IPR003423">
    <property type="entry name" value="OMP_efflux"/>
</dbReference>
<name>A0A4R2MHJ6_RUBGE</name>
<keyword evidence="2" id="KW-1134">Transmembrane beta strand</keyword>
<feature type="coiled-coil region" evidence="3">
    <location>
        <begin position="215"/>
        <end position="242"/>
    </location>
</feature>
<keyword evidence="3" id="KW-0175">Coiled coil</keyword>
<dbReference type="PANTHER" id="PTHR30203">
    <property type="entry name" value="OUTER MEMBRANE CATION EFFLUX PROTEIN"/>
    <property type="match status" value="1"/>
</dbReference>
<dbReference type="EMBL" id="SLXD01000003">
    <property type="protein sequence ID" value="TCP04084.1"/>
    <property type="molecule type" value="Genomic_DNA"/>
</dbReference>
<sequence>MAARRMFPGLTLVATAVLAGCGTLAPDYQRPAAPVAAAFPDAAASAAGAVTAADLPWQQFFRDERLKALVGLALANNRDLRVAVLNIEQARAQYRVQRADLFPTVGVGVSGDRVSTDTSISSTYQAGLAVSSYELDLFGRVRSLKDAALASYLATEEARKSVQISLISSVATGYLTLQADDELLRVTRETLNTRAESLKLTQLRFDVGASSQLDLRQAQSLYEAARATLAQLLRQRAQDENALVLLLGQPMPADLPAGLPLSEQASLPELPAGLPSQVLTRRPDVLQAEQQLISANAQIGAARAAFFPQITLTATAGSASTELSGLFKSGSTGWTFAPQLLLPIFDAGRNRANLDSANAGRDIAVAQYEKAVQSAFREVADALAGRATLGEQLAALQAQVKAEQGRVELADLRYRNGAASYLDLLDAQRSLFTAQQSEVQVRALQAQNLVTLYRVLGGGWRDGEATAAAAAAAPAASAAR</sequence>
<dbReference type="AlphaFoldDB" id="A0A4R2MHJ6"/>
<gene>
    <name evidence="4" type="ORF">EV684_103333</name>
</gene>
<keyword evidence="2" id="KW-0449">Lipoprotein</keyword>
<evidence type="ECO:0000313" key="5">
    <source>
        <dbReference type="Proteomes" id="UP000295106"/>
    </source>
</evidence>
<organism evidence="4 5">
    <name type="scientific">Rubrivivax gelatinosus</name>
    <name type="common">Rhodocyclus gelatinosus</name>
    <name type="synonym">Rhodopseudomonas gelatinosa</name>
    <dbReference type="NCBI Taxonomy" id="28068"/>
    <lineage>
        <taxon>Bacteria</taxon>
        <taxon>Pseudomonadati</taxon>
        <taxon>Pseudomonadota</taxon>
        <taxon>Betaproteobacteria</taxon>
        <taxon>Burkholderiales</taxon>
        <taxon>Sphaerotilaceae</taxon>
        <taxon>Rubrivivax</taxon>
    </lineage>
</organism>
<comment type="subcellular location">
    <subcellularLocation>
        <location evidence="2">Cell membrane</location>
        <topology evidence="2">Lipid-anchor</topology>
    </subcellularLocation>
</comment>
<keyword evidence="2" id="KW-0472">Membrane</keyword>
<dbReference type="Gene3D" id="2.20.200.10">
    <property type="entry name" value="Outer membrane efflux proteins (OEP)"/>
    <property type="match status" value="1"/>
</dbReference>
<dbReference type="GO" id="GO:0015562">
    <property type="term" value="F:efflux transmembrane transporter activity"/>
    <property type="evidence" value="ECO:0007669"/>
    <property type="project" value="InterPro"/>
</dbReference>
<dbReference type="Gene3D" id="1.20.1600.10">
    <property type="entry name" value="Outer membrane efflux proteins (OEP)"/>
    <property type="match status" value="1"/>
</dbReference>
<dbReference type="Proteomes" id="UP000295106">
    <property type="component" value="Unassembled WGS sequence"/>
</dbReference>
<proteinExistence type="inferred from homology"/>
<evidence type="ECO:0000256" key="3">
    <source>
        <dbReference type="SAM" id="Coils"/>
    </source>
</evidence>
<evidence type="ECO:0000256" key="2">
    <source>
        <dbReference type="RuleBase" id="RU362097"/>
    </source>
</evidence>
<dbReference type="InterPro" id="IPR010131">
    <property type="entry name" value="MdtP/NodT-like"/>
</dbReference>
<dbReference type="Pfam" id="PF02321">
    <property type="entry name" value="OEP"/>
    <property type="match status" value="2"/>
</dbReference>
<evidence type="ECO:0000313" key="4">
    <source>
        <dbReference type="EMBL" id="TCP04084.1"/>
    </source>
</evidence>
<keyword evidence="2" id="KW-0564">Palmitate</keyword>
<reference evidence="4 5" key="1">
    <citation type="submission" date="2019-03" db="EMBL/GenBank/DDBJ databases">
        <title>Genomic Encyclopedia of Type Strains, Phase IV (KMG-IV): sequencing the most valuable type-strain genomes for metagenomic binning, comparative biology and taxonomic classification.</title>
        <authorList>
            <person name="Goeker M."/>
        </authorList>
    </citation>
    <scope>NUCLEOTIDE SEQUENCE [LARGE SCALE GENOMIC DNA]</scope>
    <source>
        <strain evidence="4 5">DSM 1709</strain>
    </source>
</reference>
<comment type="caution">
    <text evidence="4">The sequence shown here is derived from an EMBL/GenBank/DDBJ whole genome shotgun (WGS) entry which is preliminary data.</text>
</comment>
<keyword evidence="2" id="KW-0812">Transmembrane</keyword>
<accession>A0A4R2MHJ6</accession>
<comment type="similarity">
    <text evidence="1 2">Belongs to the outer membrane factor (OMF) (TC 1.B.17) family.</text>
</comment>